<protein>
    <submittedName>
        <fullName evidence="2">Uncharacterized protein</fullName>
    </submittedName>
</protein>
<sequence>MPISFDTTGFRQLDQNTWQHPSSGDRAELAYYGLVPDLPAGLDDLPRLRHDLALIHGETGCLIEAHVVQLGGAPALLRIIKLPLPNQPNGQVFVGSFTIPKESCSAVLQLGAVERGMTGAREAILAAELGFQSWVKPHPYAPELEGVLPFHAGDDPRHDVRFPDHPLTRVRAWAHHVVRTARVDPGFASLPPFRVQAPPPVAPGQSLITALPSLPVKDFIGLQIGEQTTYWRTADPKLREMLGRGLMGRSPLAETRFRDMLLIDIETGEAMIPDRFTTNGQMTAHGTRLQQVTLPEADAALSDDDVMDAFKWAGRMAGAAAERGEFLSLEPIENQGEQADPHILLAVQPHEGQQMVIAQFSPPPAEGPLAGAPSRSAPATPESVEGIGVIAGLAVNEWRSHPLRMAITYRRPAG</sequence>
<accession>A0A1G9NWJ5</accession>
<dbReference type="EMBL" id="FNET01000014">
    <property type="protein sequence ID" value="SDL90992.1"/>
    <property type="molecule type" value="Genomic_DNA"/>
</dbReference>
<dbReference type="AlphaFoldDB" id="A0A1G9NWJ5"/>
<dbReference type="Proteomes" id="UP000199682">
    <property type="component" value="Unassembled WGS sequence"/>
</dbReference>
<name>A0A1G9NWJ5_9PSEU</name>
<evidence type="ECO:0000313" key="2">
    <source>
        <dbReference type="EMBL" id="SDL90992.1"/>
    </source>
</evidence>
<dbReference type="RefSeq" id="WP_218130980.1">
    <property type="nucleotide sequence ID" value="NZ_FNET01000014.1"/>
</dbReference>
<organism evidence="2 3">
    <name type="scientific">Lentzea albidocapillata subsp. violacea</name>
    <dbReference type="NCBI Taxonomy" id="128104"/>
    <lineage>
        <taxon>Bacteria</taxon>
        <taxon>Bacillati</taxon>
        <taxon>Actinomycetota</taxon>
        <taxon>Actinomycetes</taxon>
        <taxon>Pseudonocardiales</taxon>
        <taxon>Pseudonocardiaceae</taxon>
        <taxon>Lentzea</taxon>
    </lineage>
</organism>
<gene>
    <name evidence="2" type="ORF">SAMN04488074_114167</name>
</gene>
<evidence type="ECO:0000256" key="1">
    <source>
        <dbReference type="SAM" id="MobiDB-lite"/>
    </source>
</evidence>
<reference evidence="3" key="1">
    <citation type="submission" date="2016-10" db="EMBL/GenBank/DDBJ databases">
        <authorList>
            <person name="Varghese N."/>
            <person name="Submissions S."/>
        </authorList>
    </citation>
    <scope>NUCLEOTIDE SEQUENCE [LARGE SCALE GENOMIC DNA]</scope>
    <source>
        <strain evidence="3">DSM 44796</strain>
    </source>
</reference>
<proteinExistence type="predicted"/>
<feature type="region of interest" description="Disordered" evidence="1">
    <location>
        <begin position="361"/>
        <end position="381"/>
    </location>
</feature>
<evidence type="ECO:0000313" key="3">
    <source>
        <dbReference type="Proteomes" id="UP000199682"/>
    </source>
</evidence>